<dbReference type="InterPro" id="IPR000504">
    <property type="entry name" value="RRM_dom"/>
</dbReference>
<reference evidence="6 7" key="1">
    <citation type="journal article" date="2017" name="Nat. Ecol. Evol.">
        <title>Scallop genome provides insights into evolution of bilaterian karyotype and development.</title>
        <authorList>
            <person name="Wang S."/>
            <person name="Zhang J."/>
            <person name="Jiao W."/>
            <person name="Li J."/>
            <person name="Xun X."/>
            <person name="Sun Y."/>
            <person name="Guo X."/>
            <person name="Huan P."/>
            <person name="Dong B."/>
            <person name="Zhang L."/>
            <person name="Hu X."/>
            <person name="Sun X."/>
            <person name="Wang J."/>
            <person name="Zhao C."/>
            <person name="Wang Y."/>
            <person name="Wang D."/>
            <person name="Huang X."/>
            <person name="Wang R."/>
            <person name="Lv J."/>
            <person name="Li Y."/>
            <person name="Zhang Z."/>
            <person name="Liu B."/>
            <person name="Lu W."/>
            <person name="Hui Y."/>
            <person name="Liang J."/>
            <person name="Zhou Z."/>
            <person name="Hou R."/>
            <person name="Li X."/>
            <person name="Liu Y."/>
            <person name="Li H."/>
            <person name="Ning X."/>
            <person name="Lin Y."/>
            <person name="Zhao L."/>
            <person name="Xing Q."/>
            <person name="Dou J."/>
            <person name="Li Y."/>
            <person name="Mao J."/>
            <person name="Guo H."/>
            <person name="Dou H."/>
            <person name="Li T."/>
            <person name="Mu C."/>
            <person name="Jiang W."/>
            <person name="Fu Q."/>
            <person name="Fu X."/>
            <person name="Miao Y."/>
            <person name="Liu J."/>
            <person name="Yu Q."/>
            <person name="Li R."/>
            <person name="Liao H."/>
            <person name="Li X."/>
            <person name="Kong Y."/>
            <person name="Jiang Z."/>
            <person name="Chourrout D."/>
            <person name="Li R."/>
            <person name="Bao Z."/>
        </authorList>
    </citation>
    <scope>NUCLEOTIDE SEQUENCE [LARGE SCALE GENOMIC DNA]</scope>
    <source>
        <strain evidence="6 7">PY_sf001</strain>
    </source>
</reference>
<dbReference type="PANTHER" id="PTHR15592">
    <property type="entry name" value="MATRIN 3/NUCLEAR PROTEIN 220-RELATED"/>
    <property type="match status" value="1"/>
</dbReference>
<dbReference type="Pfam" id="PF22976">
    <property type="entry name" value="RRM_10"/>
    <property type="match status" value="1"/>
</dbReference>
<evidence type="ECO:0000313" key="6">
    <source>
        <dbReference type="EMBL" id="OWF49583.1"/>
    </source>
</evidence>
<dbReference type="Pfam" id="PF11835">
    <property type="entry name" value="RRM_8"/>
    <property type="match status" value="1"/>
</dbReference>
<evidence type="ECO:0000256" key="4">
    <source>
        <dbReference type="SAM" id="MobiDB-lite"/>
    </source>
</evidence>
<dbReference type="EMBL" id="NEDP02003062">
    <property type="protein sequence ID" value="OWF49583.1"/>
    <property type="molecule type" value="Genomic_DNA"/>
</dbReference>
<evidence type="ECO:0000259" key="5">
    <source>
        <dbReference type="PROSITE" id="PS50102"/>
    </source>
</evidence>
<dbReference type="Pfam" id="PF13893">
    <property type="entry name" value="RRM_5"/>
    <property type="match status" value="1"/>
</dbReference>
<dbReference type="CDD" id="cd12424">
    <property type="entry name" value="RRM3_hnRNPL_like"/>
    <property type="match status" value="1"/>
</dbReference>
<dbReference type="InterPro" id="IPR035979">
    <property type="entry name" value="RBD_domain_sf"/>
</dbReference>
<dbReference type="InterPro" id="IPR021790">
    <property type="entry name" value="PTBP1-like_RRM2"/>
</dbReference>
<protein>
    <submittedName>
        <fullName evidence="6">Heterogeneous nuclear ribonucleoprotein L</fullName>
    </submittedName>
</protein>
<feature type="domain" description="RRM" evidence="5">
    <location>
        <begin position="34"/>
        <end position="108"/>
    </location>
</feature>
<dbReference type="SMART" id="SM00360">
    <property type="entry name" value="RRM"/>
    <property type="match status" value="4"/>
</dbReference>
<comment type="caution">
    <text evidence="6">The sequence shown here is derived from an EMBL/GenBank/DDBJ whole genome shotgun (WGS) entry which is preliminary data.</text>
</comment>
<feature type="domain" description="RRM" evidence="5">
    <location>
        <begin position="375"/>
        <end position="449"/>
    </location>
</feature>
<dbReference type="OrthoDB" id="302770at2759"/>
<name>A0A210QLF8_MIZYE</name>
<dbReference type="PROSITE" id="PS50102">
    <property type="entry name" value="RRM"/>
    <property type="match status" value="2"/>
</dbReference>
<keyword evidence="7" id="KW-1185">Reference proteome</keyword>
<proteinExistence type="predicted"/>
<accession>A0A210QLF8</accession>
<feature type="compositionally biased region" description="Basic and acidic residues" evidence="4">
    <location>
        <begin position="15"/>
        <end position="29"/>
    </location>
</feature>
<dbReference type="InterPro" id="IPR012677">
    <property type="entry name" value="Nucleotide-bd_a/b_plait_sf"/>
</dbReference>
<dbReference type="Pfam" id="PF00076">
    <property type="entry name" value="RRM_1"/>
    <property type="match status" value="1"/>
</dbReference>
<dbReference type="GO" id="GO:0003723">
    <property type="term" value="F:RNA binding"/>
    <property type="evidence" value="ECO:0007669"/>
    <property type="project" value="UniProtKB-UniRule"/>
</dbReference>
<keyword evidence="6" id="KW-0687">Ribonucleoprotein</keyword>
<evidence type="ECO:0000256" key="3">
    <source>
        <dbReference type="PROSITE-ProRule" id="PRU00176"/>
    </source>
</evidence>
<dbReference type="AlphaFoldDB" id="A0A210QLF8"/>
<dbReference type="GO" id="GO:1990904">
    <property type="term" value="C:ribonucleoprotein complex"/>
    <property type="evidence" value="ECO:0007669"/>
    <property type="project" value="UniProtKB-KW"/>
</dbReference>
<organism evidence="6 7">
    <name type="scientific">Mizuhopecten yessoensis</name>
    <name type="common">Japanese scallop</name>
    <name type="synonym">Patinopecten yessoensis</name>
    <dbReference type="NCBI Taxonomy" id="6573"/>
    <lineage>
        <taxon>Eukaryota</taxon>
        <taxon>Metazoa</taxon>
        <taxon>Spiralia</taxon>
        <taxon>Lophotrochozoa</taxon>
        <taxon>Mollusca</taxon>
        <taxon>Bivalvia</taxon>
        <taxon>Autobranchia</taxon>
        <taxon>Pteriomorphia</taxon>
        <taxon>Pectinida</taxon>
        <taxon>Pectinoidea</taxon>
        <taxon>Pectinidae</taxon>
        <taxon>Mizuhopecten</taxon>
    </lineage>
</organism>
<sequence length="584" mass="64211">MDMASGYDGHISKRQRTEDGRGEREDPHKPSPSPVVHVRNLSEATVETDLIHAVQHFGTVSYVIMMPKKRQALIEFDDIESATSCVTYAANNAIYVRSQVALFNFSTSQRIQRPGGPDDNRIGNHILLFTILRPEYPMTVDVMHTICSPYGEVQRIVIFKKHGVQAMVEFENTPCAKRAKEALNGADVYSGCCTLKIEFAKPTKLNVVRNDPEYSWDYTNPNLGKDMNQPPQRNAPLLQNPRYSSGPTPFTGGSDPHGMGPSGGYGTYGGYDANDEDCRRDHGHGHAHQSMSSGGSYGMYDHGDAYGGYGAHGGPSRQHYGHEMQERFAPKPVSIMPAQEPRGYGRGPPHSQGGYQDQGMMNPGGPGQGGSSQGAVLMVYGLNMEKVNSDKLFNLFCLYGNVVRIKFLKSKEGAAMVQLGDSMAVDRALQNLNNTFFFGSKMQLGPSKQAFLQDVPNPHDLADGSCSFKDYMGNRNNRFTNPESASKNRIQTASKILHYFNAPPNITNEDIEQIFENAGAPKPPKIKQFPTKSDRSSTGLVEFESKAEATEALVLTNHTSVPNPSGKNPYVFKLCFSATPIQFS</sequence>
<evidence type="ECO:0000256" key="2">
    <source>
        <dbReference type="ARBA" id="ARBA00022884"/>
    </source>
</evidence>
<dbReference type="CDD" id="cd12694">
    <property type="entry name" value="RRM2_hnRNPL_like"/>
    <property type="match status" value="1"/>
</dbReference>
<dbReference type="SUPFAM" id="SSF54928">
    <property type="entry name" value="RNA-binding domain, RBD"/>
    <property type="match status" value="3"/>
</dbReference>
<keyword evidence="1" id="KW-0677">Repeat</keyword>
<gene>
    <name evidence="6" type="ORF">KP79_PYT24093</name>
</gene>
<feature type="region of interest" description="Disordered" evidence="4">
    <location>
        <begin position="221"/>
        <end position="268"/>
    </location>
</feature>
<dbReference type="CDD" id="cd12427">
    <property type="entry name" value="RRM4_hnRNPL_like"/>
    <property type="match status" value="1"/>
</dbReference>
<dbReference type="Proteomes" id="UP000242188">
    <property type="component" value="Unassembled WGS sequence"/>
</dbReference>
<evidence type="ECO:0000313" key="7">
    <source>
        <dbReference type="Proteomes" id="UP000242188"/>
    </source>
</evidence>
<dbReference type="CDD" id="cd12689">
    <property type="entry name" value="RRM1_hnRNPL_like"/>
    <property type="match status" value="1"/>
</dbReference>
<dbReference type="STRING" id="6573.A0A210QLF8"/>
<keyword evidence="2 3" id="KW-0694">RNA-binding</keyword>
<dbReference type="FunFam" id="3.30.70.330:FF:000072">
    <property type="entry name" value="heterogeneous nuclear ribonucleoprotein L isoform X1"/>
    <property type="match status" value="1"/>
</dbReference>
<dbReference type="InterPro" id="IPR055204">
    <property type="entry name" value="HNRNPL_RRM"/>
</dbReference>
<feature type="region of interest" description="Disordered" evidence="4">
    <location>
        <begin position="340"/>
        <end position="369"/>
    </location>
</feature>
<feature type="region of interest" description="Disordered" evidence="4">
    <location>
        <begin position="1"/>
        <end position="35"/>
    </location>
</feature>
<dbReference type="Gene3D" id="3.30.70.330">
    <property type="match status" value="4"/>
</dbReference>
<evidence type="ECO:0000256" key="1">
    <source>
        <dbReference type="ARBA" id="ARBA00022737"/>
    </source>
</evidence>